<evidence type="ECO:0000313" key="1">
    <source>
        <dbReference type="EMBL" id="KEH33613.1"/>
    </source>
</evidence>
<name>A0A072UX05_MEDTR</name>
<accession>A0A072UX05</accession>
<protein>
    <submittedName>
        <fullName evidence="1 2">Uncharacterized protein</fullName>
    </submittedName>
</protein>
<proteinExistence type="predicted"/>
<reference evidence="1 3" key="1">
    <citation type="journal article" date="2011" name="Nature">
        <title>The Medicago genome provides insight into the evolution of rhizobial symbioses.</title>
        <authorList>
            <person name="Young N.D."/>
            <person name="Debelle F."/>
            <person name="Oldroyd G.E."/>
            <person name="Geurts R."/>
            <person name="Cannon S.B."/>
            <person name="Udvardi M.K."/>
            <person name="Benedito V.A."/>
            <person name="Mayer K.F."/>
            <person name="Gouzy J."/>
            <person name="Schoof H."/>
            <person name="Van de Peer Y."/>
            <person name="Proost S."/>
            <person name="Cook D.R."/>
            <person name="Meyers B.C."/>
            <person name="Spannagl M."/>
            <person name="Cheung F."/>
            <person name="De Mita S."/>
            <person name="Krishnakumar V."/>
            <person name="Gundlach H."/>
            <person name="Zhou S."/>
            <person name="Mudge J."/>
            <person name="Bharti A.K."/>
            <person name="Murray J.D."/>
            <person name="Naoumkina M.A."/>
            <person name="Rosen B."/>
            <person name="Silverstein K.A."/>
            <person name="Tang H."/>
            <person name="Rombauts S."/>
            <person name="Zhao P.X."/>
            <person name="Zhou P."/>
            <person name="Barbe V."/>
            <person name="Bardou P."/>
            <person name="Bechner M."/>
            <person name="Bellec A."/>
            <person name="Berger A."/>
            <person name="Berges H."/>
            <person name="Bidwell S."/>
            <person name="Bisseling T."/>
            <person name="Choisne N."/>
            <person name="Couloux A."/>
            <person name="Denny R."/>
            <person name="Deshpande S."/>
            <person name="Dai X."/>
            <person name="Doyle J.J."/>
            <person name="Dudez A.M."/>
            <person name="Farmer A.D."/>
            <person name="Fouteau S."/>
            <person name="Franken C."/>
            <person name="Gibelin C."/>
            <person name="Gish J."/>
            <person name="Goldstein S."/>
            <person name="Gonzalez A.J."/>
            <person name="Green P.J."/>
            <person name="Hallab A."/>
            <person name="Hartog M."/>
            <person name="Hua A."/>
            <person name="Humphray S.J."/>
            <person name="Jeong D.H."/>
            <person name="Jing Y."/>
            <person name="Jocker A."/>
            <person name="Kenton S.M."/>
            <person name="Kim D.J."/>
            <person name="Klee K."/>
            <person name="Lai H."/>
            <person name="Lang C."/>
            <person name="Lin S."/>
            <person name="Macmil S.L."/>
            <person name="Magdelenat G."/>
            <person name="Matthews L."/>
            <person name="McCorrison J."/>
            <person name="Monaghan E.L."/>
            <person name="Mun J.H."/>
            <person name="Najar F.Z."/>
            <person name="Nicholson C."/>
            <person name="Noirot C."/>
            <person name="O'Bleness M."/>
            <person name="Paule C.R."/>
            <person name="Poulain J."/>
            <person name="Prion F."/>
            <person name="Qin B."/>
            <person name="Qu C."/>
            <person name="Retzel E.F."/>
            <person name="Riddle C."/>
            <person name="Sallet E."/>
            <person name="Samain S."/>
            <person name="Samson N."/>
            <person name="Sanders I."/>
            <person name="Saurat O."/>
            <person name="Scarpelli C."/>
            <person name="Schiex T."/>
            <person name="Segurens B."/>
            <person name="Severin A.J."/>
            <person name="Sherrier D.J."/>
            <person name="Shi R."/>
            <person name="Sims S."/>
            <person name="Singer S.R."/>
            <person name="Sinharoy S."/>
            <person name="Sterck L."/>
            <person name="Viollet A."/>
            <person name="Wang B.B."/>
            <person name="Wang K."/>
            <person name="Wang M."/>
            <person name="Wang X."/>
            <person name="Warfsmann J."/>
            <person name="Weissenbach J."/>
            <person name="White D.D."/>
            <person name="White J.D."/>
            <person name="Wiley G.B."/>
            <person name="Wincker P."/>
            <person name="Xing Y."/>
            <person name="Yang L."/>
            <person name="Yao Z."/>
            <person name="Ying F."/>
            <person name="Zhai J."/>
            <person name="Zhou L."/>
            <person name="Zuber A."/>
            <person name="Denarie J."/>
            <person name="Dixon R.A."/>
            <person name="May G.D."/>
            <person name="Schwartz D.C."/>
            <person name="Rogers J."/>
            <person name="Quetier F."/>
            <person name="Town C.D."/>
            <person name="Roe B.A."/>
        </authorList>
    </citation>
    <scope>NUCLEOTIDE SEQUENCE [LARGE SCALE GENOMIC DNA]</scope>
    <source>
        <strain evidence="1">A17</strain>
        <strain evidence="2 3">cv. Jemalong A17</strain>
    </source>
</reference>
<sequence>MVFVLFFSRLGEKIDSDSDRVKNMQRNAERAHFVPYSCIVQGMEGPMGPKCTKKIDITLFCKLSLIDTLDVNRT</sequence>
<dbReference type="Proteomes" id="UP000002051">
    <property type="component" value="Chromosome 3"/>
</dbReference>
<dbReference type="EnsemblPlants" id="KEH33613">
    <property type="protein sequence ID" value="KEH33613"/>
    <property type="gene ID" value="MTR_3g449380"/>
</dbReference>
<reference evidence="1 3" key="2">
    <citation type="journal article" date="2014" name="BMC Genomics">
        <title>An improved genome release (version Mt4.0) for the model legume Medicago truncatula.</title>
        <authorList>
            <person name="Tang H."/>
            <person name="Krishnakumar V."/>
            <person name="Bidwell S."/>
            <person name="Rosen B."/>
            <person name="Chan A."/>
            <person name="Zhou S."/>
            <person name="Gentzbittel L."/>
            <person name="Childs K.L."/>
            <person name="Yandell M."/>
            <person name="Gundlach H."/>
            <person name="Mayer K.F."/>
            <person name="Schwartz D.C."/>
            <person name="Town C.D."/>
        </authorList>
    </citation>
    <scope>GENOME REANNOTATION</scope>
    <source>
        <strain evidence="1">A17</strain>
        <strain evidence="2 3">cv. Jemalong A17</strain>
    </source>
</reference>
<keyword evidence="3" id="KW-1185">Reference proteome</keyword>
<evidence type="ECO:0000313" key="2">
    <source>
        <dbReference type="EnsemblPlants" id="KEH33613"/>
    </source>
</evidence>
<evidence type="ECO:0000313" key="3">
    <source>
        <dbReference type="Proteomes" id="UP000002051"/>
    </source>
</evidence>
<dbReference type="EMBL" id="CM001219">
    <property type="protein sequence ID" value="KEH33613.1"/>
    <property type="molecule type" value="Genomic_DNA"/>
</dbReference>
<gene>
    <name evidence="1" type="ordered locus">MTR_3g449380</name>
</gene>
<organism evidence="1 3">
    <name type="scientific">Medicago truncatula</name>
    <name type="common">Barrel medic</name>
    <name type="synonym">Medicago tribuloides</name>
    <dbReference type="NCBI Taxonomy" id="3880"/>
    <lineage>
        <taxon>Eukaryota</taxon>
        <taxon>Viridiplantae</taxon>
        <taxon>Streptophyta</taxon>
        <taxon>Embryophyta</taxon>
        <taxon>Tracheophyta</taxon>
        <taxon>Spermatophyta</taxon>
        <taxon>Magnoliopsida</taxon>
        <taxon>eudicotyledons</taxon>
        <taxon>Gunneridae</taxon>
        <taxon>Pentapetalae</taxon>
        <taxon>rosids</taxon>
        <taxon>fabids</taxon>
        <taxon>Fabales</taxon>
        <taxon>Fabaceae</taxon>
        <taxon>Papilionoideae</taxon>
        <taxon>50 kb inversion clade</taxon>
        <taxon>NPAAA clade</taxon>
        <taxon>Hologalegina</taxon>
        <taxon>IRL clade</taxon>
        <taxon>Trifolieae</taxon>
        <taxon>Medicago</taxon>
    </lineage>
</organism>
<dbReference type="HOGENOM" id="CLU_2691468_0_0_1"/>
<dbReference type="AlphaFoldDB" id="A0A072UX05"/>
<reference evidence="2" key="3">
    <citation type="submission" date="2015-04" db="UniProtKB">
        <authorList>
            <consortium name="EnsemblPlants"/>
        </authorList>
    </citation>
    <scope>IDENTIFICATION</scope>
    <source>
        <strain evidence="2">cv. Jemalong A17</strain>
    </source>
</reference>